<dbReference type="SUPFAM" id="SSF109604">
    <property type="entry name" value="HD-domain/PDEase-like"/>
    <property type="match status" value="1"/>
</dbReference>
<sequence>MEFTPLRISTVKPLRDLTFDLYIFFKEHYLCYAKRGEQLSEDKFQKLKTQKIAKFFITEQDEVNYQKFLDALLDETLSNPKIDLEEKVNMAEGAASSAVERMQKNPTESAYRATEKAAKSLRQVITGNPDTLKKIFGKKVEKNEEIIKHSLNVCALAVKLAEVKRCTEQEMDDLGTAALIHDIGLTTFNKDDIQLFYKPKKFLSNDDKRVYYLHCKDAANILKEKPYVTPAILELVMNHEEVASGLGPNKKKKLSLQEEILSLVNNYDKRTITNKTSPAQTLKDMMIDELGNYELNLLNDFKKVLQTEGLLE</sequence>
<dbReference type="Proteomes" id="UP000235584">
    <property type="component" value="Chromosome"/>
</dbReference>
<protein>
    <submittedName>
        <fullName evidence="1">Uncharacterized protein</fullName>
    </submittedName>
</protein>
<dbReference type="EMBL" id="CP025704">
    <property type="protein sequence ID" value="AUN99035.1"/>
    <property type="molecule type" value="Genomic_DNA"/>
</dbReference>
<evidence type="ECO:0000313" key="2">
    <source>
        <dbReference type="Proteomes" id="UP000235584"/>
    </source>
</evidence>
<dbReference type="CDD" id="cd00077">
    <property type="entry name" value="HDc"/>
    <property type="match status" value="1"/>
</dbReference>
<dbReference type="Gene3D" id="1.10.3210.10">
    <property type="entry name" value="Hypothetical protein af1432"/>
    <property type="match status" value="1"/>
</dbReference>
<dbReference type="KEGG" id="bsto:C0V70_13170"/>
<keyword evidence="2" id="KW-1185">Reference proteome</keyword>
<accession>A0A2K9NVE4</accession>
<dbReference type="Pfam" id="PF13487">
    <property type="entry name" value="HD_5"/>
    <property type="match status" value="1"/>
</dbReference>
<evidence type="ECO:0000313" key="1">
    <source>
        <dbReference type="EMBL" id="AUN99035.1"/>
    </source>
</evidence>
<dbReference type="PANTHER" id="PTHR43155">
    <property type="entry name" value="CYCLIC DI-GMP PHOSPHODIESTERASE PA4108-RELATED"/>
    <property type="match status" value="1"/>
</dbReference>
<reference evidence="1 2" key="1">
    <citation type="submission" date="2018-01" db="EMBL/GenBank/DDBJ databases">
        <title>Complete genome sequence of Bacteriovorax stolpii DSM12778.</title>
        <authorList>
            <person name="Tang B."/>
            <person name="Chang J."/>
        </authorList>
    </citation>
    <scope>NUCLEOTIDE SEQUENCE [LARGE SCALE GENOMIC DNA]</scope>
    <source>
        <strain evidence="1 2">DSM 12778</strain>
    </source>
</reference>
<organism evidence="1 2">
    <name type="scientific">Bacteriovorax stolpii</name>
    <name type="common">Bdellovibrio stolpii</name>
    <dbReference type="NCBI Taxonomy" id="960"/>
    <lineage>
        <taxon>Bacteria</taxon>
        <taxon>Pseudomonadati</taxon>
        <taxon>Bdellovibrionota</taxon>
        <taxon>Bacteriovoracia</taxon>
        <taxon>Bacteriovoracales</taxon>
        <taxon>Bacteriovoracaceae</taxon>
        <taxon>Bacteriovorax</taxon>
    </lineage>
</organism>
<dbReference type="RefSeq" id="WP_102244326.1">
    <property type="nucleotide sequence ID" value="NZ_CP025704.1"/>
</dbReference>
<dbReference type="OrthoDB" id="5290100at2"/>
<dbReference type="AlphaFoldDB" id="A0A2K9NVE4"/>
<proteinExistence type="predicted"/>
<gene>
    <name evidence="1" type="ORF">C0V70_13170</name>
</gene>
<dbReference type="PANTHER" id="PTHR43155:SF2">
    <property type="entry name" value="CYCLIC DI-GMP PHOSPHODIESTERASE PA4108"/>
    <property type="match status" value="1"/>
</dbReference>
<name>A0A2K9NVE4_BACTC</name>
<dbReference type="InterPro" id="IPR003607">
    <property type="entry name" value="HD/PDEase_dom"/>
</dbReference>